<name>A0A0V0QC09_PSEPJ</name>
<evidence type="ECO:0000313" key="2">
    <source>
        <dbReference type="EMBL" id="KRW99763.1"/>
    </source>
</evidence>
<reference evidence="2 3" key="1">
    <citation type="journal article" date="2015" name="Sci. Rep.">
        <title>Genome of the facultative scuticociliatosis pathogen Pseudocohnilembus persalinus provides insight into its virulence through horizontal gene transfer.</title>
        <authorList>
            <person name="Xiong J."/>
            <person name="Wang G."/>
            <person name="Cheng J."/>
            <person name="Tian M."/>
            <person name="Pan X."/>
            <person name="Warren A."/>
            <person name="Jiang C."/>
            <person name="Yuan D."/>
            <person name="Miao W."/>
        </authorList>
    </citation>
    <scope>NUCLEOTIDE SEQUENCE [LARGE SCALE GENOMIC DNA]</scope>
    <source>
        <strain evidence="2">36N120E</strain>
    </source>
</reference>
<keyword evidence="3" id="KW-1185">Reference proteome</keyword>
<dbReference type="AlphaFoldDB" id="A0A0V0QC09"/>
<accession>A0A0V0QC09</accession>
<proteinExistence type="predicted"/>
<protein>
    <recommendedName>
        <fullName evidence="4">Transmembrane protein</fullName>
    </recommendedName>
</protein>
<keyword evidence="1" id="KW-0812">Transmembrane</keyword>
<comment type="caution">
    <text evidence="2">The sequence shown here is derived from an EMBL/GenBank/DDBJ whole genome shotgun (WGS) entry which is preliminary data.</text>
</comment>
<dbReference type="InParanoid" id="A0A0V0QC09"/>
<keyword evidence="1" id="KW-0472">Membrane</keyword>
<evidence type="ECO:0000313" key="3">
    <source>
        <dbReference type="Proteomes" id="UP000054937"/>
    </source>
</evidence>
<dbReference type="Proteomes" id="UP000054937">
    <property type="component" value="Unassembled WGS sequence"/>
</dbReference>
<sequence>MLTQKMKTTLMQAQTAKQIKKNHQTLQNTLIQEGYLEPPKPHIQNYEQVNSYNHQFYNLIIYFQFLNFIIQPLQYFIISFFIILIKMQKLINQLFYLTS</sequence>
<evidence type="ECO:0000256" key="1">
    <source>
        <dbReference type="SAM" id="Phobius"/>
    </source>
</evidence>
<organism evidence="2 3">
    <name type="scientific">Pseudocohnilembus persalinus</name>
    <name type="common">Ciliate</name>
    <dbReference type="NCBI Taxonomy" id="266149"/>
    <lineage>
        <taxon>Eukaryota</taxon>
        <taxon>Sar</taxon>
        <taxon>Alveolata</taxon>
        <taxon>Ciliophora</taxon>
        <taxon>Intramacronucleata</taxon>
        <taxon>Oligohymenophorea</taxon>
        <taxon>Scuticociliatia</taxon>
        <taxon>Philasterida</taxon>
        <taxon>Pseudocohnilembidae</taxon>
        <taxon>Pseudocohnilembus</taxon>
    </lineage>
</organism>
<keyword evidence="1" id="KW-1133">Transmembrane helix</keyword>
<gene>
    <name evidence="2" type="ORF">PPERSA_07840</name>
</gene>
<feature type="transmembrane region" description="Helical" evidence="1">
    <location>
        <begin position="59"/>
        <end position="85"/>
    </location>
</feature>
<dbReference type="EMBL" id="LDAU01000204">
    <property type="protein sequence ID" value="KRW99763.1"/>
    <property type="molecule type" value="Genomic_DNA"/>
</dbReference>
<evidence type="ECO:0008006" key="4">
    <source>
        <dbReference type="Google" id="ProtNLM"/>
    </source>
</evidence>